<evidence type="ECO:0000256" key="5">
    <source>
        <dbReference type="ARBA" id="ARBA00023204"/>
    </source>
</evidence>
<keyword evidence="6" id="KW-0539">Nucleus</keyword>
<reference evidence="10" key="1">
    <citation type="submission" date="2023-01" db="EMBL/GenBank/DDBJ databases">
        <title>The chitinases involved in constricting ring structure development in the nematode-trapping fungus Drechslerella dactyloides.</title>
        <authorList>
            <person name="Wang R."/>
            <person name="Zhang L."/>
            <person name="Tang P."/>
            <person name="Li S."/>
            <person name="Liang L."/>
        </authorList>
    </citation>
    <scope>NUCLEOTIDE SEQUENCE</scope>
    <source>
        <strain evidence="10">YMF1.00031</strain>
    </source>
</reference>
<dbReference type="Pfam" id="PF12253">
    <property type="entry name" value="CAF1A_dimeriz"/>
    <property type="match status" value="1"/>
</dbReference>
<keyword evidence="4" id="KW-0143">Chaperone</keyword>
<evidence type="ECO:0000256" key="2">
    <source>
        <dbReference type="ARBA" id="ARBA00022705"/>
    </source>
</evidence>
<dbReference type="AlphaFoldDB" id="A0AAD6J3T0"/>
<dbReference type="PANTHER" id="PTHR15272">
    <property type="entry name" value="CHROMATIN ASSEMBLY FACTOR 1 SUBUNIT A CAF-1 SUBUNIT A"/>
    <property type="match status" value="1"/>
</dbReference>
<keyword evidence="11" id="KW-1185">Reference proteome</keyword>
<feature type="compositionally biased region" description="Basic and acidic residues" evidence="7">
    <location>
        <begin position="56"/>
        <end position="154"/>
    </location>
</feature>
<name>A0AAD6J3T0_DREDA</name>
<evidence type="ECO:0000256" key="6">
    <source>
        <dbReference type="ARBA" id="ARBA00023242"/>
    </source>
</evidence>
<dbReference type="GO" id="GO:0005634">
    <property type="term" value="C:nucleus"/>
    <property type="evidence" value="ECO:0007669"/>
    <property type="project" value="UniProtKB-SubCell"/>
</dbReference>
<feature type="compositionally biased region" description="Polar residues" evidence="7">
    <location>
        <begin position="165"/>
        <end position="187"/>
    </location>
</feature>
<feature type="region of interest" description="Disordered" evidence="7">
    <location>
        <begin position="513"/>
        <end position="560"/>
    </location>
</feature>
<dbReference type="GO" id="GO:0033186">
    <property type="term" value="C:CAF-1 complex"/>
    <property type="evidence" value="ECO:0007669"/>
    <property type="project" value="TreeGrafter"/>
</dbReference>
<keyword evidence="5" id="KW-0234">DNA repair</keyword>
<dbReference type="Pfam" id="PF11600">
    <property type="entry name" value="CAF1A_acidic"/>
    <property type="match status" value="1"/>
</dbReference>
<dbReference type="Proteomes" id="UP001221413">
    <property type="component" value="Unassembled WGS sequence"/>
</dbReference>
<comment type="subcellular location">
    <subcellularLocation>
        <location evidence="1">Nucleus</location>
    </subcellularLocation>
</comment>
<evidence type="ECO:0000256" key="4">
    <source>
        <dbReference type="ARBA" id="ARBA00023186"/>
    </source>
</evidence>
<protein>
    <submittedName>
        <fullName evidence="10">Chromatin assembly factor 1 subunit rlf2</fullName>
    </submittedName>
</protein>
<evidence type="ECO:0000256" key="1">
    <source>
        <dbReference type="ARBA" id="ARBA00004123"/>
    </source>
</evidence>
<evidence type="ECO:0000313" key="11">
    <source>
        <dbReference type="Proteomes" id="UP001221413"/>
    </source>
</evidence>
<gene>
    <name evidence="10" type="ORF">Dda_4222</name>
</gene>
<dbReference type="InterPro" id="IPR021644">
    <property type="entry name" value="CAF-1_p150_acidic"/>
</dbReference>
<comment type="caution">
    <text evidence="10">The sequence shown here is derived from an EMBL/GenBank/DDBJ whole genome shotgun (WGS) entry which is preliminary data.</text>
</comment>
<evidence type="ECO:0000313" key="10">
    <source>
        <dbReference type="EMBL" id="KAJ6261552.1"/>
    </source>
</evidence>
<dbReference type="GO" id="GO:0006281">
    <property type="term" value="P:DNA repair"/>
    <property type="evidence" value="ECO:0007669"/>
    <property type="project" value="UniProtKB-KW"/>
</dbReference>
<keyword evidence="3" id="KW-0227">DNA damage</keyword>
<dbReference type="GO" id="GO:0006334">
    <property type="term" value="P:nucleosome assembly"/>
    <property type="evidence" value="ECO:0007669"/>
    <property type="project" value="TreeGrafter"/>
</dbReference>
<dbReference type="InterPro" id="IPR022043">
    <property type="entry name" value="CAF1A_DD"/>
</dbReference>
<evidence type="ECO:0000259" key="8">
    <source>
        <dbReference type="Pfam" id="PF11600"/>
    </source>
</evidence>
<organism evidence="10 11">
    <name type="scientific">Drechslerella dactyloides</name>
    <name type="common">Nematode-trapping fungus</name>
    <name type="synonym">Arthrobotrys dactyloides</name>
    <dbReference type="NCBI Taxonomy" id="74499"/>
    <lineage>
        <taxon>Eukaryota</taxon>
        <taxon>Fungi</taxon>
        <taxon>Dikarya</taxon>
        <taxon>Ascomycota</taxon>
        <taxon>Pezizomycotina</taxon>
        <taxon>Orbiliomycetes</taxon>
        <taxon>Orbiliales</taxon>
        <taxon>Orbiliaceae</taxon>
        <taxon>Drechslerella</taxon>
    </lineage>
</organism>
<dbReference type="EMBL" id="JAQGDS010000004">
    <property type="protein sequence ID" value="KAJ6261552.1"/>
    <property type="molecule type" value="Genomic_DNA"/>
</dbReference>
<accession>A0AAD6J3T0</accession>
<evidence type="ECO:0000259" key="9">
    <source>
        <dbReference type="Pfam" id="PF12253"/>
    </source>
</evidence>
<sequence>MVSCLSRPRYCSRPGMASEPLAAESLPATEATSKMSNLGLGGSPADPPPAKKRTKLSADEKAEREKEKAEREKEKEEKRKEREEKEKEKAKIKAEKEEQKRTKEEEKAKKDAERAAEKAKRDEEKAKKDEEKARKEEEKVKREEEKAKKERAQLRMDTFFMKKSVPTTSTGSSAPTKPPATSYNGTSLPPPPNVVSESPLPQSNASQPLTCTAPATKDVEMIDRPAAEKPDFVKYFHPFFARPGVTVAPPHSFGRDEDATSYIREKLDRDVLKRPRDQDEMDVDEAKFQIPNPLPPTYFEEIFALPPAKRRKRGNLPKFSTRDILAGLNRSPEPIPQFSSKETVHTNYVTQLKKLPRKVLKYCEDIRPAYSGTFTRIPKTSGLRKGRNPFQKSLPGVNYDYDSEAEWVEEPDEDGEELLSEEEDDPMDIGSPDEMDDFLDDEPEDPGKKRHNVSGPLIPTTTGIMWEGECAKIEELERFRMGILTVGHVTPIDPFSIKYWEQEKKKAPAFFQAPSLPSNKTAASGNRPPVQTLPSANGPTLARDVPHPQAAAAAPATPNPLESALQDEFGRFYTDYASEPILRTTFNKCESGGTFFKLGDLADPRTAVNFHMSQDDNFTFFKLLHKIPILSHAHLVSMVGFVEKNDRSKLGLLEEAKRESSSTTSADVRVDIGHAASSRMPKVTGFDSPGTMYCNNFRSRSPIVRVCDSLPEELKEDSSDLHIYPPSWRGLHIIAKTSSS</sequence>
<evidence type="ECO:0000256" key="7">
    <source>
        <dbReference type="SAM" id="MobiDB-lite"/>
    </source>
</evidence>
<feature type="region of interest" description="Disordered" evidence="7">
    <location>
        <begin position="1"/>
        <end position="216"/>
    </location>
</feature>
<dbReference type="GO" id="GO:0006260">
    <property type="term" value="P:DNA replication"/>
    <property type="evidence" value="ECO:0007669"/>
    <property type="project" value="UniProtKB-KW"/>
</dbReference>
<feature type="compositionally biased region" description="Polar residues" evidence="7">
    <location>
        <begin position="515"/>
        <end position="524"/>
    </location>
</feature>
<keyword evidence="2" id="KW-0235">DNA replication</keyword>
<evidence type="ECO:0000256" key="3">
    <source>
        <dbReference type="ARBA" id="ARBA00022763"/>
    </source>
</evidence>
<feature type="region of interest" description="Disordered" evidence="7">
    <location>
        <begin position="406"/>
        <end position="456"/>
    </location>
</feature>
<feature type="compositionally biased region" description="Polar residues" evidence="7">
    <location>
        <begin position="195"/>
        <end position="210"/>
    </location>
</feature>
<dbReference type="PANTHER" id="PTHR15272:SF0">
    <property type="entry name" value="CHROMATIN ASSEMBLY FACTOR 1 SUBUNIT A"/>
    <property type="match status" value="1"/>
</dbReference>
<feature type="compositionally biased region" description="Low complexity" evidence="7">
    <location>
        <begin position="547"/>
        <end position="560"/>
    </location>
</feature>
<feature type="domain" description="Chromatin assembly factor 1 p150 subunit acidic region" evidence="8">
    <location>
        <begin position="52"/>
        <end position="170"/>
    </location>
</feature>
<feature type="domain" description="Chromatin assembly factor 1 subunit A dimerization" evidence="9">
    <location>
        <begin position="358"/>
        <end position="427"/>
    </location>
</feature>
<proteinExistence type="predicted"/>
<feature type="compositionally biased region" description="Acidic residues" evidence="7">
    <location>
        <begin position="406"/>
        <end position="444"/>
    </location>
</feature>